<accession>A0AAV1VZS6</accession>
<dbReference type="GO" id="GO:0005694">
    <property type="term" value="C:chromosome"/>
    <property type="evidence" value="ECO:0007669"/>
    <property type="project" value="UniProtKB-SubCell"/>
</dbReference>
<dbReference type="AlphaFoldDB" id="A0AAV1VZS6"/>
<dbReference type="SMART" id="SM00220">
    <property type="entry name" value="S_TKc"/>
    <property type="match status" value="1"/>
</dbReference>
<dbReference type="InterPro" id="IPR024604">
    <property type="entry name" value="GSG2_C"/>
</dbReference>
<feature type="compositionally biased region" description="Polar residues" evidence="13">
    <location>
        <begin position="7"/>
        <end position="18"/>
    </location>
</feature>
<evidence type="ECO:0000259" key="14">
    <source>
        <dbReference type="PROSITE" id="PS50011"/>
    </source>
</evidence>
<dbReference type="PANTHER" id="PTHR24419">
    <property type="entry name" value="INTERLEUKIN-1 RECEPTOR-ASSOCIATED KINASE"/>
    <property type="match status" value="1"/>
</dbReference>
<evidence type="ECO:0000256" key="2">
    <source>
        <dbReference type="ARBA" id="ARBA00004496"/>
    </source>
</evidence>
<dbReference type="Proteomes" id="UP001497480">
    <property type="component" value="Unassembled WGS sequence"/>
</dbReference>
<comment type="catalytic activity">
    <reaction evidence="12">
        <text>L-seryl-[protein] + ATP = O-phospho-L-seryl-[protein] + ADP + H(+)</text>
        <dbReference type="Rhea" id="RHEA:17989"/>
        <dbReference type="Rhea" id="RHEA-COMP:9863"/>
        <dbReference type="Rhea" id="RHEA-COMP:11604"/>
        <dbReference type="ChEBI" id="CHEBI:15378"/>
        <dbReference type="ChEBI" id="CHEBI:29999"/>
        <dbReference type="ChEBI" id="CHEBI:30616"/>
        <dbReference type="ChEBI" id="CHEBI:83421"/>
        <dbReference type="ChEBI" id="CHEBI:456216"/>
        <dbReference type="EC" id="2.7.11.1"/>
    </reaction>
</comment>
<dbReference type="PROSITE" id="PS50011">
    <property type="entry name" value="PROTEIN_KINASE_DOM"/>
    <property type="match status" value="1"/>
</dbReference>
<dbReference type="GO" id="GO:0035556">
    <property type="term" value="P:intracellular signal transduction"/>
    <property type="evidence" value="ECO:0007669"/>
    <property type="project" value="TreeGrafter"/>
</dbReference>
<feature type="region of interest" description="Disordered" evidence="13">
    <location>
        <begin position="1"/>
        <end position="45"/>
    </location>
</feature>
<evidence type="ECO:0000256" key="4">
    <source>
        <dbReference type="ARBA" id="ARBA00022454"/>
    </source>
</evidence>
<dbReference type="Gene3D" id="1.10.510.10">
    <property type="entry name" value="Transferase(Phosphotransferase) domain 1"/>
    <property type="match status" value="1"/>
</dbReference>
<feature type="compositionally biased region" description="Basic and acidic residues" evidence="13">
    <location>
        <begin position="19"/>
        <end position="30"/>
    </location>
</feature>
<dbReference type="Gene3D" id="3.30.200.20">
    <property type="entry name" value="Phosphorylase Kinase, domain 1"/>
    <property type="match status" value="1"/>
</dbReference>
<evidence type="ECO:0000256" key="10">
    <source>
        <dbReference type="ARBA" id="ARBA00022840"/>
    </source>
</evidence>
<evidence type="ECO:0000256" key="12">
    <source>
        <dbReference type="ARBA" id="ARBA00048679"/>
    </source>
</evidence>
<dbReference type="EC" id="2.7.11.1" evidence="3"/>
<organism evidence="15 16">
    <name type="scientific">Lupinus luteus</name>
    <name type="common">European yellow lupine</name>
    <dbReference type="NCBI Taxonomy" id="3873"/>
    <lineage>
        <taxon>Eukaryota</taxon>
        <taxon>Viridiplantae</taxon>
        <taxon>Streptophyta</taxon>
        <taxon>Embryophyta</taxon>
        <taxon>Tracheophyta</taxon>
        <taxon>Spermatophyta</taxon>
        <taxon>Magnoliopsida</taxon>
        <taxon>eudicotyledons</taxon>
        <taxon>Gunneridae</taxon>
        <taxon>Pentapetalae</taxon>
        <taxon>rosids</taxon>
        <taxon>fabids</taxon>
        <taxon>Fabales</taxon>
        <taxon>Fabaceae</taxon>
        <taxon>Papilionoideae</taxon>
        <taxon>50 kb inversion clade</taxon>
        <taxon>genistoids sensu lato</taxon>
        <taxon>core genistoids</taxon>
        <taxon>Genisteae</taxon>
        <taxon>Lupinus</taxon>
    </lineage>
</organism>
<evidence type="ECO:0000313" key="16">
    <source>
        <dbReference type="Proteomes" id="UP001497480"/>
    </source>
</evidence>
<evidence type="ECO:0000256" key="6">
    <source>
        <dbReference type="ARBA" id="ARBA00022527"/>
    </source>
</evidence>
<dbReference type="GO" id="GO:0005634">
    <property type="term" value="C:nucleus"/>
    <property type="evidence" value="ECO:0007669"/>
    <property type="project" value="TreeGrafter"/>
</dbReference>
<dbReference type="GO" id="GO:0072354">
    <property type="term" value="F:histone H3T3 kinase activity"/>
    <property type="evidence" value="ECO:0007669"/>
    <property type="project" value="TreeGrafter"/>
</dbReference>
<dbReference type="FunFam" id="1.10.510.10:FF:000401">
    <property type="entry name" value="serine/threonine-protein kinase haspin"/>
    <property type="match status" value="1"/>
</dbReference>
<comment type="catalytic activity">
    <reaction evidence="11">
        <text>L-threonyl-[protein] + ATP = O-phospho-L-threonyl-[protein] + ADP + H(+)</text>
        <dbReference type="Rhea" id="RHEA:46608"/>
        <dbReference type="Rhea" id="RHEA-COMP:11060"/>
        <dbReference type="Rhea" id="RHEA-COMP:11605"/>
        <dbReference type="ChEBI" id="CHEBI:15378"/>
        <dbReference type="ChEBI" id="CHEBI:30013"/>
        <dbReference type="ChEBI" id="CHEBI:30616"/>
        <dbReference type="ChEBI" id="CHEBI:61977"/>
        <dbReference type="ChEBI" id="CHEBI:456216"/>
        <dbReference type="EC" id="2.7.11.1"/>
    </reaction>
</comment>
<dbReference type="SUPFAM" id="SSF56112">
    <property type="entry name" value="Protein kinase-like (PK-like)"/>
    <property type="match status" value="1"/>
</dbReference>
<dbReference type="EMBL" id="CAXHTB010000002">
    <property type="protein sequence ID" value="CAL0302341.1"/>
    <property type="molecule type" value="Genomic_DNA"/>
</dbReference>
<keyword evidence="9" id="KW-0418">Kinase</keyword>
<keyword evidence="8" id="KW-0547">Nucleotide-binding</keyword>
<keyword evidence="6" id="KW-0723">Serine/threonine-protein kinase</keyword>
<evidence type="ECO:0000256" key="11">
    <source>
        <dbReference type="ARBA" id="ARBA00047899"/>
    </source>
</evidence>
<evidence type="ECO:0000256" key="3">
    <source>
        <dbReference type="ARBA" id="ARBA00012513"/>
    </source>
</evidence>
<evidence type="ECO:0000313" key="15">
    <source>
        <dbReference type="EMBL" id="CAL0302341.1"/>
    </source>
</evidence>
<evidence type="ECO:0000256" key="1">
    <source>
        <dbReference type="ARBA" id="ARBA00004286"/>
    </source>
</evidence>
<protein>
    <recommendedName>
        <fullName evidence="3">non-specific serine/threonine protein kinase</fullName>
        <ecNumber evidence="3">2.7.11.1</ecNumber>
    </recommendedName>
</protein>
<dbReference type="InterPro" id="IPR011009">
    <property type="entry name" value="Kinase-like_dom_sf"/>
</dbReference>
<proteinExistence type="predicted"/>
<evidence type="ECO:0000256" key="5">
    <source>
        <dbReference type="ARBA" id="ARBA00022490"/>
    </source>
</evidence>
<dbReference type="GO" id="GO:0005524">
    <property type="term" value="F:ATP binding"/>
    <property type="evidence" value="ECO:0007669"/>
    <property type="project" value="UniProtKB-KW"/>
</dbReference>
<reference evidence="15 16" key="1">
    <citation type="submission" date="2024-03" db="EMBL/GenBank/DDBJ databases">
        <authorList>
            <person name="Martinez-Hernandez J."/>
        </authorList>
    </citation>
    <scope>NUCLEOTIDE SEQUENCE [LARGE SCALE GENOMIC DNA]</scope>
</reference>
<sequence>MFELSEESTIATMSSNSKTVEDSSHSRSEGRSTTTTTTTTSQDLWSEIIADESQQRYHHQPQQQIDVVYQRRKPRNNHNDANSKQFDPNPSRPIRVSLIDPNKRVSWNRALSTRGRTSIAVGACMVYQPQSKKEKRKGKPALPKGKFVKPPNFDNERLYFQEVDAFDLMEESPSPKKAGMWLVGNSEEDAQLPTLCSRLEKWLYSRQLNPGYSSSTTLFKILETPSTISGTGHDVNFSASNLRTLERTGVNNSQLDKIKTGDNRGFIDEISSGIDINLRIKEEIQSDQDDEGHEHIEAAVKKLSLTLTSSLVDDDHISPFAALLAICGQYAPLMLQDAFSSDSETVVKIGEGTFGEAFKVGKYVCKIVPFDGDLRVNGEVQKRSEELMEEVLLCKTLNQLRGNIGDSNNVCRTFIESIEFRVCQGPYSGALLGAWEDWDDKHGSENDHPKEFPEKQCYVVFVQEHGGKDLESFVLLNFDEARTLLVQVTAGLAVAESAYEFEHRDLHWGNILISRSDSAKLQFTLDGKDIFVKTYGLLVSIIDFTLSRINTGDRILYLDLSSDPDLFKGPKGDKQSETYRRMKEVTEDWWEGSFPRTNVLWLHYLVDILLLKKSFERSSKNERDLRSLKKRLDKYNSATEAINDPFFSDLIVENDN</sequence>
<dbReference type="GO" id="GO:0005737">
    <property type="term" value="C:cytoplasm"/>
    <property type="evidence" value="ECO:0007669"/>
    <property type="project" value="UniProtKB-SubCell"/>
</dbReference>
<name>A0AAV1VZS6_LUPLU</name>
<keyword evidence="7" id="KW-0808">Transferase</keyword>
<keyword evidence="16" id="KW-1185">Reference proteome</keyword>
<comment type="caution">
    <text evidence="15">The sequence shown here is derived from an EMBL/GenBank/DDBJ whole genome shotgun (WGS) entry which is preliminary data.</text>
</comment>
<keyword evidence="5" id="KW-0963">Cytoplasm</keyword>
<dbReference type="GO" id="GO:0000278">
    <property type="term" value="P:mitotic cell cycle"/>
    <property type="evidence" value="ECO:0007669"/>
    <property type="project" value="TreeGrafter"/>
</dbReference>
<evidence type="ECO:0000256" key="9">
    <source>
        <dbReference type="ARBA" id="ARBA00022777"/>
    </source>
</evidence>
<keyword evidence="10" id="KW-0067">ATP-binding</keyword>
<keyword evidence="4" id="KW-0158">Chromosome</keyword>
<dbReference type="InterPro" id="IPR000719">
    <property type="entry name" value="Prot_kinase_dom"/>
</dbReference>
<dbReference type="SMART" id="SM01331">
    <property type="entry name" value="DUF3635"/>
    <property type="match status" value="1"/>
</dbReference>
<feature type="compositionally biased region" description="Polar residues" evidence="13">
    <location>
        <begin position="79"/>
        <end position="88"/>
    </location>
</feature>
<dbReference type="Pfam" id="PF12330">
    <property type="entry name" value="Haspin_kinase"/>
    <property type="match status" value="1"/>
</dbReference>
<feature type="domain" description="Protein kinase" evidence="14">
    <location>
        <begin position="343"/>
        <end position="656"/>
    </location>
</feature>
<comment type="subcellular location">
    <subcellularLocation>
        <location evidence="1">Chromosome</location>
    </subcellularLocation>
    <subcellularLocation>
        <location evidence="2">Cytoplasm</location>
    </subcellularLocation>
</comment>
<evidence type="ECO:0000256" key="13">
    <source>
        <dbReference type="SAM" id="MobiDB-lite"/>
    </source>
</evidence>
<feature type="region of interest" description="Disordered" evidence="13">
    <location>
        <begin position="74"/>
        <end position="95"/>
    </location>
</feature>
<dbReference type="FunFam" id="3.30.200.20:FF:000605">
    <property type="entry name" value="Serine/threonine-protein kinase haspin-like protein"/>
    <property type="match status" value="1"/>
</dbReference>
<evidence type="ECO:0000256" key="7">
    <source>
        <dbReference type="ARBA" id="ARBA00022679"/>
    </source>
</evidence>
<gene>
    <name evidence="15" type="ORF">LLUT_LOCUS3401</name>
</gene>
<dbReference type="PANTHER" id="PTHR24419:SF18">
    <property type="entry name" value="SERINE_THREONINE-PROTEIN KINASE HASPIN"/>
    <property type="match status" value="1"/>
</dbReference>
<evidence type="ECO:0000256" key="8">
    <source>
        <dbReference type="ARBA" id="ARBA00022741"/>
    </source>
</evidence>